<dbReference type="EMBL" id="PFAX01000023">
    <property type="protein sequence ID" value="PIR90444.1"/>
    <property type="molecule type" value="Genomic_DNA"/>
</dbReference>
<dbReference type="AlphaFoldDB" id="A0A2H0UUA2"/>
<reference evidence="3" key="1">
    <citation type="submission" date="2017-09" db="EMBL/GenBank/DDBJ databases">
        <title>Depth-based differentiation of microbial function through sediment-hosted aquifers and enrichment of novel symbionts in the deep terrestrial subsurface.</title>
        <authorList>
            <person name="Probst A.J."/>
            <person name="Ladd B."/>
            <person name="Jarett J.K."/>
            <person name="Geller-Mcgrath D.E."/>
            <person name="Sieber C.M.K."/>
            <person name="Emerson J.B."/>
            <person name="Anantharaman K."/>
            <person name="Thomas B.C."/>
            <person name="Malmstrom R."/>
            <person name="Stieglmeier M."/>
            <person name="Klingl A."/>
            <person name="Woyke T."/>
            <person name="Ryan C.M."/>
            <person name="Banfield J.F."/>
        </authorList>
    </citation>
    <scope>NUCLEOTIDE SEQUENCE [LARGE SCALE GENOMIC DNA]</scope>
</reference>
<proteinExistence type="predicted"/>
<dbReference type="Proteomes" id="UP000230132">
    <property type="component" value="Unassembled WGS sequence"/>
</dbReference>
<comment type="caution">
    <text evidence="2">The sequence shown here is derived from an EMBL/GenBank/DDBJ whole genome shotgun (WGS) entry which is preliminary data.</text>
</comment>
<sequence>MTLCKLSRSIIALGLKSNLALSEALTDKKRGLCLKIYQDLRTLHDELKISIAQSFDLPQRQKTKSLFLNKLEHIAQVNQADPEKLKRIKLSLSKNKDKYFTCLDFEGIPTTNNKAERALRHLVLKRHNSRGCKTDKGAFALSVLSSVLLSLWWSKPINFFEEYSKMLTEANSQ</sequence>
<dbReference type="InterPro" id="IPR004291">
    <property type="entry name" value="Transposase_IS66_central"/>
</dbReference>
<gene>
    <name evidence="2" type="ORF">COU05_01955</name>
</gene>
<protein>
    <recommendedName>
        <fullName evidence="1">Transposase IS66 central domain-containing protein</fullName>
    </recommendedName>
</protein>
<evidence type="ECO:0000313" key="2">
    <source>
        <dbReference type="EMBL" id="PIR90444.1"/>
    </source>
</evidence>
<name>A0A2H0UUA2_9BACT</name>
<feature type="domain" description="Transposase IS66 central" evidence="1">
    <location>
        <begin position="39"/>
        <end position="138"/>
    </location>
</feature>
<evidence type="ECO:0000313" key="3">
    <source>
        <dbReference type="Proteomes" id="UP000230132"/>
    </source>
</evidence>
<evidence type="ECO:0000259" key="1">
    <source>
        <dbReference type="Pfam" id="PF03050"/>
    </source>
</evidence>
<organism evidence="2 3">
    <name type="scientific">bacterium (Candidatus Gribaldobacteria) CG10_big_fil_rev_8_21_14_0_10_37_21</name>
    <dbReference type="NCBI Taxonomy" id="2014275"/>
    <lineage>
        <taxon>Bacteria</taxon>
        <taxon>Candidatus Gribaldobacteria</taxon>
    </lineage>
</organism>
<dbReference type="Pfam" id="PF03050">
    <property type="entry name" value="DDE_Tnp_IS66"/>
    <property type="match status" value="1"/>
</dbReference>
<accession>A0A2H0UUA2</accession>